<dbReference type="GO" id="GO:0005576">
    <property type="term" value="C:extracellular region"/>
    <property type="evidence" value="ECO:0007669"/>
    <property type="project" value="UniProtKB-SubCell"/>
</dbReference>
<evidence type="ECO:0000256" key="12">
    <source>
        <dbReference type="ARBA" id="ARBA00039082"/>
    </source>
</evidence>
<sequence length="378" mass="39153">MQFFLLSTVLAGFTPLASAISVSGAAEGFAETVTGGGAAAPVHPKTPSELVAFLGDPSPQVIVLEGTIDFTKTEGEATETGCAPWGTESGCQLAINQDDWCTNYQGNAPAAPVTYDKAGLSGIAITSDKTLLGSGPEAVIKGKGLRIVNAKNVIIQNVAITDINAQYVWGGDAITIDEADLVWIDHVTTARIGRQHLVHGTGAGNRVTISNSHFDGVSDFSATCNGYAYWGLYFAGSNDQITFKRNYIHNFSGRSPKVQGGTLLHAVNNFWADSTGHAFEIGTGGSVLAEGNVFQNIATPAQEPIEGELFTAPDATANAGCAAHLGRDCQANVFENSGLFTQADTGFLPKFGGGGTIALADPASAIQSVPDEAGQGKI</sequence>
<feature type="signal peptide" evidence="14">
    <location>
        <begin position="1"/>
        <end position="19"/>
    </location>
</feature>
<keyword evidence="17" id="KW-1185">Reference proteome</keyword>
<evidence type="ECO:0000259" key="15">
    <source>
        <dbReference type="SMART" id="SM00656"/>
    </source>
</evidence>
<comment type="subcellular location">
    <subcellularLocation>
        <location evidence="1 13">Secreted</location>
    </subcellularLocation>
</comment>
<keyword evidence="7 13" id="KW-0119">Carbohydrate metabolism</keyword>
<dbReference type="Proteomes" id="UP000327118">
    <property type="component" value="Unassembled WGS sequence"/>
</dbReference>
<dbReference type="FunFam" id="2.160.20.10:FF:000003">
    <property type="entry name" value="Pectin lyase F"/>
    <property type="match status" value="1"/>
</dbReference>
<evidence type="ECO:0000256" key="10">
    <source>
        <dbReference type="ARBA" id="ARBA00036818"/>
    </source>
</evidence>
<dbReference type="PANTHER" id="PTHR31683:SF16">
    <property type="entry name" value="PECTIN LYASE A-RELATED"/>
    <property type="match status" value="1"/>
</dbReference>
<comment type="function">
    <text evidence="11">Pectinolytic enzymes consist of four classes of enzymes: pectin lyase, polygalacturonase, pectin methylesterase and rhamnogalacturonase. Among pectinolytic enzymes, pectin lyase is the most important in depolymerization of pectin, since it cleaves internal glycosidic bonds of highly methylated pectins.</text>
</comment>
<evidence type="ECO:0000256" key="13">
    <source>
        <dbReference type="RuleBase" id="RU361173"/>
    </source>
</evidence>
<dbReference type="OrthoDB" id="1637350at2759"/>
<name>A0A5N6ZFW4_9EURO</name>
<evidence type="ECO:0000256" key="8">
    <source>
        <dbReference type="ARBA" id="ARBA00023316"/>
    </source>
</evidence>
<evidence type="ECO:0000256" key="7">
    <source>
        <dbReference type="ARBA" id="ARBA00023277"/>
    </source>
</evidence>
<evidence type="ECO:0000256" key="9">
    <source>
        <dbReference type="ARBA" id="ARBA00023326"/>
    </source>
</evidence>
<evidence type="ECO:0000313" key="16">
    <source>
        <dbReference type="EMBL" id="KAE8356288.1"/>
    </source>
</evidence>
<dbReference type="EC" id="4.2.2.10" evidence="12"/>
<dbReference type="EMBL" id="ML739040">
    <property type="protein sequence ID" value="KAE8356288.1"/>
    <property type="molecule type" value="Genomic_DNA"/>
</dbReference>
<evidence type="ECO:0000256" key="3">
    <source>
        <dbReference type="ARBA" id="ARBA00022525"/>
    </source>
</evidence>
<dbReference type="InterPro" id="IPR045032">
    <property type="entry name" value="PEL"/>
</dbReference>
<dbReference type="PANTHER" id="PTHR31683">
    <property type="entry name" value="PECTATE LYASE 18-RELATED"/>
    <property type="match status" value="1"/>
</dbReference>
<dbReference type="GO" id="GO:0047490">
    <property type="term" value="F:pectin lyase activity"/>
    <property type="evidence" value="ECO:0007669"/>
    <property type="project" value="UniProtKB-EC"/>
</dbReference>
<keyword evidence="3 13" id="KW-0964">Secreted</keyword>
<proteinExistence type="inferred from homology"/>
<reference evidence="17" key="1">
    <citation type="submission" date="2019-04" db="EMBL/GenBank/DDBJ databases">
        <title>Friends and foes A comparative genomics studyof 23 Aspergillus species from section Flavi.</title>
        <authorList>
            <consortium name="DOE Joint Genome Institute"/>
            <person name="Kjaerbolling I."/>
            <person name="Vesth T."/>
            <person name="Frisvad J.C."/>
            <person name="Nybo J.L."/>
            <person name="Theobald S."/>
            <person name="Kildgaard S."/>
            <person name="Isbrandt T."/>
            <person name="Kuo A."/>
            <person name="Sato A."/>
            <person name="Lyhne E.K."/>
            <person name="Kogle M.E."/>
            <person name="Wiebenga A."/>
            <person name="Kun R.S."/>
            <person name="Lubbers R.J."/>
            <person name="Makela M.R."/>
            <person name="Barry K."/>
            <person name="Chovatia M."/>
            <person name="Clum A."/>
            <person name="Daum C."/>
            <person name="Haridas S."/>
            <person name="He G."/>
            <person name="LaButti K."/>
            <person name="Lipzen A."/>
            <person name="Mondo S."/>
            <person name="Riley R."/>
            <person name="Salamov A."/>
            <person name="Simmons B.A."/>
            <person name="Magnuson J.K."/>
            <person name="Henrissat B."/>
            <person name="Mortensen U.H."/>
            <person name="Larsen T.O."/>
            <person name="Devries R.P."/>
            <person name="Grigoriev I.V."/>
            <person name="Machida M."/>
            <person name="Baker S.E."/>
            <person name="Andersen M.R."/>
        </authorList>
    </citation>
    <scope>NUCLEOTIDE SEQUENCE [LARGE SCALE GENOMIC DNA]</scope>
    <source>
        <strain evidence="17">CBS 553.77</strain>
    </source>
</reference>
<feature type="domain" description="Pectate lyase" evidence="15">
    <location>
        <begin position="94"/>
        <end position="300"/>
    </location>
</feature>
<dbReference type="AlphaFoldDB" id="A0A5N6ZFW4"/>
<evidence type="ECO:0000256" key="4">
    <source>
        <dbReference type="ARBA" id="ARBA00022729"/>
    </source>
</evidence>
<dbReference type="SMART" id="SM00656">
    <property type="entry name" value="Amb_all"/>
    <property type="match status" value="1"/>
</dbReference>
<keyword evidence="9 13" id="KW-0624">Polysaccharide degradation</keyword>
<feature type="chain" id="PRO_5025023371" description="pectin lyase" evidence="14">
    <location>
        <begin position="20"/>
        <end position="378"/>
    </location>
</feature>
<keyword evidence="5" id="KW-1015">Disulfide bond</keyword>
<dbReference type="SUPFAM" id="SSF51126">
    <property type="entry name" value="Pectin lyase-like"/>
    <property type="match status" value="1"/>
</dbReference>
<accession>A0A5N6ZFW4</accession>
<dbReference type="Gene3D" id="2.160.20.10">
    <property type="entry name" value="Single-stranded right-handed beta-helix, Pectin lyase-like"/>
    <property type="match status" value="1"/>
</dbReference>
<keyword evidence="4 14" id="KW-0732">Signal</keyword>
<evidence type="ECO:0000256" key="11">
    <source>
        <dbReference type="ARBA" id="ARBA00037631"/>
    </source>
</evidence>
<dbReference type="GO" id="GO:0071555">
    <property type="term" value="P:cell wall organization"/>
    <property type="evidence" value="ECO:0007669"/>
    <property type="project" value="UniProtKB-KW"/>
</dbReference>
<comment type="similarity">
    <text evidence="2 13">Belongs to the polysaccharide lyase 1 family.</text>
</comment>
<evidence type="ECO:0000313" key="17">
    <source>
        <dbReference type="Proteomes" id="UP000327118"/>
    </source>
</evidence>
<protein>
    <recommendedName>
        <fullName evidence="12">pectin lyase</fullName>
        <ecNumber evidence="12">4.2.2.10</ecNumber>
    </recommendedName>
</protein>
<dbReference type="GO" id="GO:0030570">
    <property type="term" value="F:pectate lyase activity"/>
    <property type="evidence" value="ECO:0007669"/>
    <property type="project" value="InterPro"/>
</dbReference>
<keyword evidence="8" id="KW-0961">Cell wall biogenesis/degradation</keyword>
<evidence type="ECO:0000256" key="6">
    <source>
        <dbReference type="ARBA" id="ARBA00023239"/>
    </source>
</evidence>
<keyword evidence="6 13" id="KW-0456">Lyase</keyword>
<dbReference type="InterPro" id="IPR011050">
    <property type="entry name" value="Pectin_lyase_fold/virulence"/>
</dbReference>
<evidence type="ECO:0000256" key="5">
    <source>
        <dbReference type="ARBA" id="ARBA00023157"/>
    </source>
</evidence>
<comment type="catalytic activity">
    <reaction evidence="10">
        <text>Eliminative cleavage of (1-&gt;4)-alpha-D-galacturonan methyl ester to give oligosaccharides with 4-deoxy-6-O-methyl-alpha-D-galact-4-enuronosyl groups at their non-reducing ends.</text>
        <dbReference type="EC" id="4.2.2.10"/>
    </reaction>
</comment>
<dbReference type="InterPro" id="IPR002022">
    <property type="entry name" value="Pec_lyase"/>
</dbReference>
<organism evidence="16 17">
    <name type="scientific">Aspergillus coremiiformis</name>
    <dbReference type="NCBI Taxonomy" id="138285"/>
    <lineage>
        <taxon>Eukaryota</taxon>
        <taxon>Fungi</taxon>
        <taxon>Dikarya</taxon>
        <taxon>Ascomycota</taxon>
        <taxon>Pezizomycotina</taxon>
        <taxon>Eurotiomycetes</taxon>
        <taxon>Eurotiomycetidae</taxon>
        <taxon>Eurotiales</taxon>
        <taxon>Aspergillaceae</taxon>
        <taxon>Aspergillus</taxon>
        <taxon>Aspergillus subgen. Circumdati</taxon>
    </lineage>
</organism>
<dbReference type="Pfam" id="PF00544">
    <property type="entry name" value="Pectate_lyase_4"/>
    <property type="match status" value="1"/>
</dbReference>
<gene>
    <name evidence="16" type="ORF">BDV28DRAFT_165254</name>
</gene>
<evidence type="ECO:0000256" key="1">
    <source>
        <dbReference type="ARBA" id="ARBA00004613"/>
    </source>
</evidence>
<evidence type="ECO:0000256" key="2">
    <source>
        <dbReference type="ARBA" id="ARBA00010980"/>
    </source>
</evidence>
<dbReference type="GO" id="GO:0000272">
    <property type="term" value="P:polysaccharide catabolic process"/>
    <property type="evidence" value="ECO:0007669"/>
    <property type="project" value="UniProtKB-KW"/>
</dbReference>
<evidence type="ECO:0000256" key="14">
    <source>
        <dbReference type="SAM" id="SignalP"/>
    </source>
</evidence>
<dbReference type="InterPro" id="IPR012334">
    <property type="entry name" value="Pectin_lyas_fold"/>
</dbReference>